<comment type="cofactor">
    <cofactor evidence="1 8">
        <name>Mg(2+)</name>
        <dbReference type="ChEBI" id="CHEBI:18420"/>
    </cofactor>
</comment>
<organism evidence="11 12">
    <name type="scientific">Desulfobaculum bizertense DSM 18034</name>
    <dbReference type="NCBI Taxonomy" id="1121442"/>
    <lineage>
        <taxon>Bacteria</taxon>
        <taxon>Pseudomonadati</taxon>
        <taxon>Thermodesulfobacteriota</taxon>
        <taxon>Desulfovibrionia</taxon>
        <taxon>Desulfovibrionales</taxon>
        <taxon>Desulfovibrionaceae</taxon>
        <taxon>Desulfobaculum</taxon>
    </lineage>
</organism>
<dbReference type="Pfam" id="PF07685">
    <property type="entry name" value="GATase_3"/>
    <property type="match status" value="1"/>
</dbReference>
<dbReference type="Proteomes" id="UP000189733">
    <property type="component" value="Unassembled WGS sequence"/>
</dbReference>
<dbReference type="PANTHER" id="PTHR43873:SF1">
    <property type="entry name" value="COBYRINATE A,C-DIAMIDE SYNTHASE"/>
    <property type="match status" value="1"/>
</dbReference>
<keyword evidence="3 8" id="KW-0436">Ligase</keyword>
<dbReference type="CDD" id="cd03130">
    <property type="entry name" value="GATase1_CobB"/>
    <property type="match status" value="1"/>
</dbReference>
<dbReference type="NCBIfam" id="NF002204">
    <property type="entry name" value="PRK01077.1"/>
    <property type="match status" value="1"/>
</dbReference>
<dbReference type="RefSeq" id="WP_078685326.1">
    <property type="nucleotide sequence ID" value="NZ_FUYA01000006.1"/>
</dbReference>
<comment type="miscellaneous">
    <text evidence="8">The a and c carboxylates of cobyrinate are activated for nucleophilic attack via formation of a phosphorylated intermediate by ATP. CbiA catalyzes first the amidation of the c-carboxylate, and then that of the a-carboxylate.</text>
</comment>
<comment type="domain">
    <text evidence="8">Comprises of two domains. The C-terminal domain contains the binding site for glutamine and catalyzes the hydrolysis of this substrate to glutamate and ammonia. The N-terminal domain is anticipated to bind ATP and cobyrinate and catalyzes the ultimate synthesis of the diamide product. The ammonia produced via the glutaminase domain is probably translocated to the adjacent domain via a molecular tunnel, where it reacts with an activated intermediate.</text>
</comment>
<accession>A0A1T4WCJ6</accession>
<dbReference type="SUPFAM" id="SSF52540">
    <property type="entry name" value="P-loop containing nucleoside triphosphate hydrolases"/>
    <property type="match status" value="1"/>
</dbReference>
<keyword evidence="7 8" id="KW-0315">Glutamine amidotransferase</keyword>
<dbReference type="Gene3D" id="3.40.50.300">
    <property type="entry name" value="P-loop containing nucleotide triphosphate hydrolases"/>
    <property type="match status" value="2"/>
</dbReference>
<evidence type="ECO:0000256" key="8">
    <source>
        <dbReference type="HAMAP-Rule" id="MF_00027"/>
    </source>
</evidence>
<dbReference type="EC" id="6.3.5.11" evidence="8"/>
<evidence type="ECO:0000256" key="3">
    <source>
        <dbReference type="ARBA" id="ARBA00022598"/>
    </source>
</evidence>
<reference evidence="11 12" key="1">
    <citation type="submission" date="2017-02" db="EMBL/GenBank/DDBJ databases">
        <authorList>
            <person name="Peterson S.W."/>
        </authorList>
    </citation>
    <scope>NUCLEOTIDE SEQUENCE [LARGE SCALE GENOMIC DNA]</scope>
    <source>
        <strain evidence="11 12">DSM 18034</strain>
    </source>
</reference>
<dbReference type="InterPro" id="IPR004484">
    <property type="entry name" value="CbiA/CobB_synth"/>
</dbReference>
<sequence>MPIPTIVVAGTHSGCGKTTVTLGLLAALVRRGLTVQAFKCGPDFIDPGHHAAVTGRPSHNLDGWMMDQKSVRHCFERATQDADIAVVEGVMGLFDGRSASEDDGSTAQIAKWLGASVLLVVDARSMARSAAALVAGYTGFDPQLNFAGIALNRVGSDNHASILEEAIRKAPAHLAPLPPVRGVLRRSEDLSLPSRHLGLHMADDSTMSADRQNALAAWVEKGMDLETLLAELPHCGGETQQDSTQPKRTAAVRIGVARDRAFCFYYHDNLRLLEEAGAELVPFSPLTDSALPENIHGLYLGGGYPELFAPELEKNQSIRQAIAQFSHADGPIYAECGGFMLTMQGICDAEGQRSEMTGIFPFEATMEKRFRALGYRGIRTRQDSPIGPAGTTARGHEFHYSAPRLKEGTHGIYEVSDRKGPRSGEEGFVVRNTLASYIHLHFASNPECAAAFVRCCSNWKAAQENKDSVHG</sequence>
<keyword evidence="2 8" id="KW-0169">Cobalamin biosynthesis</keyword>
<keyword evidence="4 8" id="KW-0547">Nucleotide-binding</keyword>
<dbReference type="InterPro" id="IPR027417">
    <property type="entry name" value="P-loop_NTPase"/>
</dbReference>
<dbReference type="Pfam" id="PF01656">
    <property type="entry name" value="CbiA"/>
    <property type="match status" value="1"/>
</dbReference>
<keyword evidence="6 8" id="KW-0460">Magnesium</keyword>
<comment type="pathway">
    <text evidence="8">Cofactor biosynthesis; adenosylcobalamin biosynthesis; cob(II)yrinate a,c-diamide from sirohydrochlorin (anaerobic route): step 10/10.</text>
</comment>
<keyword evidence="5 8" id="KW-0067">ATP-binding</keyword>
<dbReference type="InterPro" id="IPR002586">
    <property type="entry name" value="CobQ/CobB/MinD/ParA_Nub-bd_dom"/>
</dbReference>
<evidence type="ECO:0000313" key="12">
    <source>
        <dbReference type="Proteomes" id="UP000189733"/>
    </source>
</evidence>
<name>A0A1T4WCJ6_9BACT</name>
<dbReference type="GO" id="GO:0005524">
    <property type="term" value="F:ATP binding"/>
    <property type="evidence" value="ECO:0007669"/>
    <property type="project" value="UniProtKB-UniRule"/>
</dbReference>
<feature type="domain" description="CobB/CobQ-like glutamine amidotransferase" evidence="10">
    <location>
        <begin position="253"/>
        <end position="445"/>
    </location>
</feature>
<evidence type="ECO:0000256" key="4">
    <source>
        <dbReference type="ARBA" id="ARBA00022741"/>
    </source>
</evidence>
<feature type="domain" description="CobQ/CobB/MinD/ParA nucleotide binding" evidence="9">
    <location>
        <begin position="6"/>
        <end position="196"/>
    </location>
</feature>
<comment type="similarity">
    <text evidence="8">Belongs to the CobB/CbiA family.</text>
</comment>
<evidence type="ECO:0000256" key="6">
    <source>
        <dbReference type="ARBA" id="ARBA00022842"/>
    </source>
</evidence>
<feature type="site" description="Increases nucleophilicity of active site Cys" evidence="8">
    <location>
        <position position="439"/>
    </location>
</feature>
<evidence type="ECO:0000256" key="7">
    <source>
        <dbReference type="ARBA" id="ARBA00022962"/>
    </source>
</evidence>
<dbReference type="PANTHER" id="PTHR43873">
    <property type="entry name" value="COBYRINATE A,C-DIAMIDE SYNTHASE"/>
    <property type="match status" value="1"/>
</dbReference>
<dbReference type="Gene3D" id="3.40.50.880">
    <property type="match status" value="1"/>
</dbReference>
<dbReference type="InterPro" id="IPR011698">
    <property type="entry name" value="GATase_3"/>
</dbReference>
<evidence type="ECO:0000256" key="5">
    <source>
        <dbReference type="ARBA" id="ARBA00022840"/>
    </source>
</evidence>
<dbReference type="GO" id="GO:0009236">
    <property type="term" value="P:cobalamin biosynthetic process"/>
    <property type="evidence" value="ECO:0007669"/>
    <property type="project" value="UniProtKB-UniRule"/>
</dbReference>
<dbReference type="UniPathway" id="UPA00148">
    <property type="reaction ID" value="UER00231"/>
</dbReference>
<protein>
    <recommendedName>
        <fullName evidence="8">Cobyrinate a,c-diamide synthase</fullName>
        <ecNumber evidence="8">6.3.5.11</ecNumber>
    </recommendedName>
    <alternativeName>
        <fullName evidence="8">Cobyrinic acid a,c-diamide synthetase</fullName>
    </alternativeName>
</protein>
<proteinExistence type="inferred from homology"/>
<dbReference type="GO" id="GO:0042242">
    <property type="term" value="F:cobyrinic acid a,c-diamide synthase activity"/>
    <property type="evidence" value="ECO:0007669"/>
    <property type="project" value="UniProtKB-UniRule"/>
</dbReference>
<dbReference type="OrthoDB" id="9764035at2"/>
<gene>
    <name evidence="8" type="primary">cbiA</name>
    <name evidence="11" type="ORF">SAMN02745702_02049</name>
</gene>
<dbReference type="PROSITE" id="PS51274">
    <property type="entry name" value="GATASE_COBBQ"/>
    <property type="match status" value="1"/>
</dbReference>
<keyword evidence="12" id="KW-1185">Reference proteome</keyword>
<dbReference type="HAMAP" id="MF_00027">
    <property type="entry name" value="CobB_CbiA"/>
    <property type="match status" value="1"/>
</dbReference>
<dbReference type="CDD" id="cd05388">
    <property type="entry name" value="CobB_N"/>
    <property type="match status" value="1"/>
</dbReference>
<feature type="active site" description="Nucleophile" evidence="8">
    <location>
        <position position="336"/>
    </location>
</feature>
<dbReference type="InterPro" id="IPR029062">
    <property type="entry name" value="Class_I_gatase-like"/>
</dbReference>
<dbReference type="AlphaFoldDB" id="A0A1T4WCJ6"/>
<evidence type="ECO:0000313" key="11">
    <source>
        <dbReference type="EMBL" id="SKA74829.1"/>
    </source>
</evidence>
<evidence type="ECO:0000256" key="1">
    <source>
        <dbReference type="ARBA" id="ARBA00001946"/>
    </source>
</evidence>
<dbReference type="EMBL" id="FUYA01000006">
    <property type="protein sequence ID" value="SKA74829.1"/>
    <property type="molecule type" value="Genomic_DNA"/>
</dbReference>
<comment type="function">
    <text evidence="8">Catalyzes the ATP-dependent amidation of the two carboxylate groups at positions a and c of cobyrinate, using either L-glutamine or ammonia as the nitrogen source.</text>
</comment>
<dbReference type="SUPFAM" id="SSF52317">
    <property type="entry name" value="Class I glutamine amidotransferase-like"/>
    <property type="match status" value="1"/>
</dbReference>
<evidence type="ECO:0000259" key="9">
    <source>
        <dbReference type="Pfam" id="PF01656"/>
    </source>
</evidence>
<evidence type="ECO:0000256" key="2">
    <source>
        <dbReference type="ARBA" id="ARBA00022573"/>
    </source>
</evidence>
<dbReference type="NCBIfam" id="TIGR00379">
    <property type="entry name" value="cobB"/>
    <property type="match status" value="1"/>
</dbReference>
<comment type="catalytic activity">
    <reaction evidence="8">
        <text>cob(II)yrinate + 2 L-glutamine + 2 ATP + 2 H2O = cob(II)yrinate a,c diamide + 2 L-glutamate + 2 ADP + 2 phosphate + 2 H(+)</text>
        <dbReference type="Rhea" id="RHEA:26289"/>
        <dbReference type="ChEBI" id="CHEBI:15377"/>
        <dbReference type="ChEBI" id="CHEBI:15378"/>
        <dbReference type="ChEBI" id="CHEBI:29985"/>
        <dbReference type="ChEBI" id="CHEBI:30616"/>
        <dbReference type="ChEBI" id="CHEBI:43474"/>
        <dbReference type="ChEBI" id="CHEBI:58359"/>
        <dbReference type="ChEBI" id="CHEBI:58537"/>
        <dbReference type="ChEBI" id="CHEBI:58894"/>
        <dbReference type="ChEBI" id="CHEBI:456216"/>
        <dbReference type="EC" id="6.3.5.11"/>
    </reaction>
</comment>
<dbReference type="STRING" id="1121442.SAMN02745702_02049"/>
<evidence type="ECO:0000259" key="10">
    <source>
        <dbReference type="Pfam" id="PF07685"/>
    </source>
</evidence>